<gene>
    <name evidence="1" type="ORF">GY4MC1_0175</name>
</gene>
<evidence type="ECO:0000313" key="1">
    <source>
        <dbReference type="EMBL" id="ADP73027.1"/>
    </source>
</evidence>
<sequence>MNSGYRPWSGKRACFIIMNDNHYQYKKSEGGLKIYDEEEMALF</sequence>
<dbReference type="AlphaFoldDB" id="A0A7U3YC08"/>
<name>A0A7U3YC08_GEOS0</name>
<accession>A0A7U3YC08</accession>
<dbReference type="KEGG" id="gmc:GY4MC1_0175"/>
<reference evidence="1" key="1">
    <citation type="submission" date="2010-10" db="EMBL/GenBank/DDBJ databases">
        <title>Complete sequence of chromosome of Geobacillus sp. Y4.1MC1.</title>
        <authorList>
            <consortium name="US DOE Joint Genome Institute"/>
            <person name="Lucas S."/>
            <person name="Copeland A."/>
            <person name="Lapidus A."/>
            <person name="Cheng J.-F."/>
            <person name="Bruce D."/>
            <person name="Goodwin L."/>
            <person name="Pitluck S."/>
            <person name="Chertkov O."/>
            <person name="Zhang X."/>
            <person name="Detter J.C."/>
            <person name="Han C."/>
            <person name="Tapia R."/>
            <person name="Land M."/>
            <person name="Hauser L."/>
            <person name="Jeffries C."/>
            <person name="Kyrpides N."/>
            <person name="Ivanova N."/>
            <person name="Ovchinnikova G."/>
            <person name="Brumm P."/>
            <person name="Mead D."/>
            <person name="Woyke T."/>
        </authorList>
    </citation>
    <scope>NUCLEOTIDE SEQUENCE [LARGE SCALE GENOMIC DNA]</scope>
    <source>
        <strain evidence="1">Y4.1MC1</strain>
    </source>
</reference>
<protein>
    <submittedName>
        <fullName evidence="1">Uncharacterized protein</fullName>
    </submittedName>
</protein>
<proteinExistence type="predicted"/>
<organism evidence="1">
    <name type="scientific">Geobacillus sp. (strain Y4.1MC1)</name>
    <dbReference type="NCBI Taxonomy" id="581103"/>
    <lineage>
        <taxon>Bacteria</taxon>
        <taxon>Bacillati</taxon>
        <taxon>Bacillota</taxon>
        <taxon>Bacilli</taxon>
        <taxon>Bacillales</taxon>
        <taxon>Anoxybacillaceae</taxon>
        <taxon>Geobacillus</taxon>
    </lineage>
</organism>
<dbReference type="EMBL" id="CP002293">
    <property type="protein sequence ID" value="ADP73027.1"/>
    <property type="molecule type" value="Genomic_DNA"/>
</dbReference>